<dbReference type="Gene3D" id="3.30.70.1060">
    <property type="entry name" value="Dimeric alpha+beta barrel"/>
    <property type="match status" value="1"/>
</dbReference>
<evidence type="ECO:0000259" key="2">
    <source>
        <dbReference type="Pfam" id="PF03795"/>
    </source>
</evidence>
<gene>
    <name evidence="3" type="ORF">SAMN06265784_105135</name>
</gene>
<dbReference type="InterPro" id="IPR051807">
    <property type="entry name" value="Sec-metab_biosynth-assoc"/>
</dbReference>
<dbReference type="RefSeq" id="WP_085485722.1">
    <property type="nucleotide sequence ID" value="NZ_FXAT01000005.1"/>
</dbReference>
<name>A0A1X7L7G0_9BURK</name>
<dbReference type="Pfam" id="PF03795">
    <property type="entry name" value="YCII"/>
    <property type="match status" value="1"/>
</dbReference>
<dbReference type="EMBL" id="FXAT01000005">
    <property type="protein sequence ID" value="SMG49507.1"/>
    <property type="molecule type" value="Genomic_DNA"/>
</dbReference>
<keyword evidence="4" id="KW-1185">Reference proteome</keyword>
<dbReference type="STRING" id="1515439.SAMN06265784_105135"/>
<reference evidence="4" key="1">
    <citation type="submission" date="2017-04" db="EMBL/GenBank/DDBJ databases">
        <authorList>
            <person name="Varghese N."/>
            <person name="Submissions S."/>
        </authorList>
    </citation>
    <scope>NUCLEOTIDE SEQUENCE [LARGE SCALE GENOMIC DNA]</scope>
    <source>
        <strain evidence="4">LMG 29540</strain>
    </source>
</reference>
<sequence>MPHAILTFDKPGSGALRIELRPQHVAYLNERKHLMLAGGAMLDPEGLPQGGIIIIDTDDRSVAEAFAAGDPFNKGGLFQEVKVVQWRKSFFNFENCM</sequence>
<dbReference type="Proteomes" id="UP000193228">
    <property type="component" value="Unassembled WGS sequence"/>
</dbReference>
<evidence type="ECO:0000256" key="1">
    <source>
        <dbReference type="ARBA" id="ARBA00007689"/>
    </source>
</evidence>
<comment type="similarity">
    <text evidence="1">Belongs to the YciI family.</text>
</comment>
<dbReference type="PANTHER" id="PTHR33606">
    <property type="entry name" value="PROTEIN YCII"/>
    <property type="match status" value="1"/>
</dbReference>
<dbReference type="InterPro" id="IPR005545">
    <property type="entry name" value="YCII"/>
</dbReference>
<evidence type="ECO:0000313" key="3">
    <source>
        <dbReference type="EMBL" id="SMG49507.1"/>
    </source>
</evidence>
<dbReference type="InterPro" id="IPR011008">
    <property type="entry name" value="Dimeric_a/b-barrel"/>
</dbReference>
<evidence type="ECO:0000313" key="4">
    <source>
        <dbReference type="Proteomes" id="UP000193228"/>
    </source>
</evidence>
<accession>A0A1X7L7G0</accession>
<dbReference type="OrthoDB" id="9797014at2"/>
<proteinExistence type="inferred from homology"/>
<dbReference type="SUPFAM" id="SSF54909">
    <property type="entry name" value="Dimeric alpha+beta barrel"/>
    <property type="match status" value="1"/>
</dbReference>
<organism evidence="3 4">
    <name type="scientific">Paraburkholderia susongensis</name>
    <dbReference type="NCBI Taxonomy" id="1515439"/>
    <lineage>
        <taxon>Bacteria</taxon>
        <taxon>Pseudomonadati</taxon>
        <taxon>Pseudomonadota</taxon>
        <taxon>Betaproteobacteria</taxon>
        <taxon>Burkholderiales</taxon>
        <taxon>Burkholderiaceae</taxon>
        <taxon>Paraburkholderia</taxon>
    </lineage>
</organism>
<protein>
    <recommendedName>
        <fullName evidence="2">YCII-related domain-containing protein</fullName>
    </recommendedName>
</protein>
<feature type="domain" description="YCII-related" evidence="2">
    <location>
        <begin position="1"/>
        <end position="87"/>
    </location>
</feature>
<dbReference type="PANTHER" id="PTHR33606:SF3">
    <property type="entry name" value="PROTEIN YCII"/>
    <property type="match status" value="1"/>
</dbReference>
<dbReference type="AlphaFoldDB" id="A0A1X7L7G0"/>